<dbReference type="InterPro" id="IPR029787">
    <property type="entry name" value="Nucleotide_cyclase"/>
</dbReference>
<dbReference type="GO" id="GO:0007168">
    <property type="term" value="P:receptor guanylyl cyclase signaling pathway"/>
    <property type="evidence" value="ECO:0007669"/>
    <property type="project" value="TreeGrafter"/>
</dbReference>
<evidence type="ECO:0000256" key="6">
    <source>
        <dbReference type="ARBA" id="ARBA00023239"/>
    </source>
</evidence>
<dbReference type="GO" id="GO:0004016">
    <property type="term" value="F:adenylate cyclase activity"/>
    <property type="evidence" value="ECO:0007669"/>
    <property type="project" value="TreeGrafter"/>
</dbReference>
<dbReference type="Gene3D" id="3.30.70.1230">
    <property type="entry name" value="Nucleotide cyclase"/>
    <property type="match status" value="1"/>
</dbReference>
<evidence type="ECO:0000259" key="9">
    <source>
        <dbReference type="PROSITE" id="PS50125"/>
    </source>
</evidence>
<gene>
    <name evidence="10" type="ORF">SEMRO_1204_G252190.1</name>
</gene>
<comment type="subcellular location">
    <subcellularLocation>
        <location evidence="1">Membrane</location>
    </subcellularLocation>
</comment>
<dbReference type="Gene3D" id="1.10.1300.10">
    <property type="entry name" value="3'5'-cyclic nucleotide phosphodiesterase, catalytic domain"/>
    <property type="match status" value="1"/>
</dbReference>
<dbReference type="InterPro" id="IPR036971">
    <property type="entry name" value="PDEase_catalytic_dom_sf"/>
</dbReference>
<keyword evidence="2 8" id="KW-0812">Transmembrane</keyword>
<dbReference type="SUPFAM" id="SSF55073">
    <property type="entry name" value="Nucleotide cyclase"/>
    <property type="match status" value="1"/>
</dbReference>
<dbReference type="GO" id="GO:0004383">
    <property type="term" value="F:guanylate cyclase activity"/>
    <property type="evidence" value="ECO:0007669"/>
    <property type="project" value="TreeGrafter"/>
</dbReference>
<evidence type="ECO:0000313" key="10">
    <source>
        <dbReference type="EMBL" id="CAB9521527.1"/>
    </source>
</evidence>
<evidence type="ECO:0000256" key="5">
    <source>
        <dbReference type="ARBA" id="ARBA00023136"/>
    </source>
</evidence>
<keyword evidence="6" id="KW-0456">Lyase</keyword>
<dbReference type="GO" id="GO:0004114">
    <property type="term" value="F:3',5'-cyclic-nucleotide phosphodiesterase activity"/>
    <property type="evidence" value="ECO:0007669"/>
    <property type="project" value="InterPro"/>
</dbReference>
<dbReference type="PANTHER" id="PTHR11920:SF335">
    <property type="entry name" value="GUANYLATE CYCLASE"/>
    <property type="match status" value="1"/>
</dbReference>
<dbReference type="PROSITE" id="PS50125">
    <property type="entry name" value="GUANYLATE_CYCLASE_2"/>
    <property type="match status" value="1"/>
</dbReference>
<keyword evidence="11" id="KW-1185">Reference proteome</keyword>
<evidence type="ECO:0000256" key="7">
    <source>
        <dbReference type="SAM" id="MobiDB-lite"/>
    </source>
</evidence>
<protein>
    <submittedName>
        <fullName evidence="10">Receptor-type guanylate cyclase gcy</fullName>
    </submittedName>
</protein>
<dbReference type="Pfam" id="PF00211">
    <property type="entry name" value="Guanylate_cyc"/>
    <property type="match status" value="1"/>
</dbReference>
<accession>A0A9N8EHA7</accession>
<dbReference type="Pfam" id="PF00233">
    <property type="entry name" value="PDEase_I"/>
    <property type="match status" value="1"/>
</dbReference>
<comment type="caution">
    <text evidence="10">The sequence shown here is derived from an EMBL/GenBank/DDBJ whole genome shotgun (WGS) entry which is preliminary data.</text>
</comment>
<proteinExistence type="predicted"/>
<dbReference type="InterPro" id="IPR050401">
    <property type="entry name" value="Cyclic_nucleotide_synthase"/>
</dbReference>
<reference evidence="10" key="1">
    <citation type="submission" date="2020-06" db="EMBL/GenBank/DDBJ databases">
        <authorList>
            <consortium name="Plant Systems Biology data submission"/>
        </authorList>
    </citation>
    <scope>NUCLEOTIDE SEQUENCE</scope>
    <source>
        <strain evidence="10">D6</strain>
    </source>
</reference>
<organism evidence="10 11">
    <name type="scientific">Seminavis robusta</name>
    <dbReference type="NCBI Taxonomy" id="568900"/>
    <lineage>
        <taxon>Eukaryota</taxon>
        <taxon>Sar</taxon>
        <taxon>Stramenopiles</taxon>
        <taxon>Ochrophyta</taxon>
        <taxon>Bacillariophyta</taxon>
        <taxon>Bacillariophyceae</taxon>
        <taxon>Bacillariophycidae</taxon>
        <taxon>Naviculales</taxon>
        <taxon>Naviculaceae</taxon>
        <taxon>Seminavis</taxon>
    </lineage>
</organism>
<sequence>MKVEKDAMKFLDEYSHDDADSSNSQGESNTNTEASLSARDEVKEVRRQSKRETSRVRVWRIAVSAALLITAISVTFTTYWLLVEEEDKNFRNVFSQFARTVGDAAIDQQKDVRSAIRSLSDSITLSADLVSNGNPTWPYFFPPMFEAYAHDYMEISKAEFVGISNIVSHDQRERYINYSTSVYEQAVKDAHIIKHGSLDLLNNDTAKYNPYVTKKTSDGFVEDDERDLYFVRTIQSPPPRKYGPQINWNLASDPSIRVSMDSIMELRNETTISKIRPFVGLPADEHKGFHSDDNADNPHCFAFHPVYKYVGDTSSDIVAIMSSAIAFDASMRNLLPSNVKGMLCEVTNNCDQILSYLIDGKEAYFQGTEALHDKKYDDLSLEVDLSLYTNPNLPSTPGHCMYKMRIYPTEAFESDYKTNTPLVFAAVVAATFLLVIVVYYVYDLQVQRRNELMIENAAKANSLVTNIIPDHLRDRLLSRQEKAIHGSSPFRKSANLKTFLNEGNGIDDCNTDAPLADLFVDCTVLFADITGFTAWSSVREPSQVFILLETLYSRFDKIAQRRRIFKVETVGDCYVAVCGLPDPRHDHSVAMCRFGRDIMSKMRVLTKELEVRLGPDTGELALRIGMHSGPVIAGVLRGERSRFQLFGDTMNLTSRLEGSSKPNQMQCSKETAEHLIKLGKGGWVQKRLDPIAIKGKGSYHAYWVNVHGDRAGSAMSALSGNSNQFDLPTLSAQLYGSPFEGVDDRTLRLIDWNVETLLRSMKEIGARRSVAMAPQGTPEPGVLTTGEIPLNEVCEIIPLPEFDAKASRLQIDPDLVEIPVEVVEQLHHLVSSIAKMYHSNPFHNFDHASHVVMSVTKLLSRIVAPTQLEGLQEQSHTDAAEKLHDHTYGLTSDPMTFFACAFAALIHDVDHAGVSNAQLVKEGAPIAEKYKRSVAEQNSLTLSWELLMDPGYKALRDYLFPTNYDLLHFRQLLVNTVMSTDIVDIELKKLRNARWDKAFKKGNGENSGSSTSTIVNYADDDGAKVSKKDEIHRKATIVLEHIIQASDISHTMQHWHVYRRWNQNFFEELYVAYLNGRMEQDPGAFWYKGEFGFFDFYIIPLTKKLKDCGVFGVSSDEYLNYALRNREEWELCGEQVVAEMVAHCRKEYGVKAPDGSIVSEEEAAALYASMPLEDAHESIASIEV</sequence>
<evidence type="ECO:0000256" key="2">
    <source>
        <dbReference type="ARBA" id="ARBA00022692"/>
    </source>
</evidence>
<keyword evidence="5 8" id="KW-0472">Membrane</keyword>
<dbReference type="InterPro" id="IPR002073">
    <property type="entry name" value="PDEase_catalytic_dom"/>
</dbReference>
<feature type="compositionally biased region" description="Polar residues" evidence="7">
    <location>
        <begin position="21"/>
        <end position="35"/>
    </location>
</feature>
<evidence type="ECO:0000256" key="1">
    <source>
        <dbReference type="ARBA" id="ARBA00004370"/>
    </source>
</evidence>
<dbReference type="AlphaFoldDB" id="A0A9N8EHA7"/>
<keyword evidence="10" id="KW-0675">Receptor</keyword>
<keyword evidence="4 8" id="KW-1133">Transmembrane helix</keyword>
<evidence type="ECO:0000256" key="8">
    <source>
        <dbReference type="SAM" id="Phobius"/>
    </source>
</evidence>
<keyword evidence="3" id="KW-0547">Nucleotide-binding</keyword>
<dbReference type="SUPFAM" id="SSF109604">
    <property type="entry name" value="HD-domain/PDEase-like"/>
    <property type="match status" value="1"/>
</dbReference>
<feature type="domain" description="Guanylate cyclase" evidence="9">
    <location>
        <begin position="523"/>
        <end position="657"/>
    </location>
</feature>
<dbReference type="EMBL" id="CAICTM010001202">
    <property type="protein sequence ID" value="CAB9521527.1"/>
    <property type="molecule type" value="Genomic_DNA"/>
</dbReference>
<dbReference type="GO" id="GO:0000166">
    <property type="term" value="F:nucleotide binding"/>
    <property type="evidence" value="ECO:0007669"/>
    <property type="project" value="UniProtKB-KW"/>
</dbReference>
<dbReference type="InterPro" id="IPR001054">
    <property type="entry name" value="A/G_cyclase"/>
</dbReference>
<dbReference type="GO" id="GO:0035556">
    <property type="term" value="P:intracellular signal transduction"/>
    <property type="evidence" value="ECO:0007669"/>
    <property type="project" value="InterPro"/>
</dbReference>
<evidence type="ECO:0000313" key="11">
    <source>
        <dbReference type="Proteomes" id="UP001153069"/>
    </source>
</evidence>
<evidence type="ECO:0000256" key="4">
    <source>
        <dbReference type="ARBA" id="ARBA00022989"/>
    </source>
</evidence>
<dbReference type="CDD" id="cd07302">
    <property type="entry name" value="CHD"/>
    <property type="match status" value="1"/>
</dbReference>
<dbReference type="PANTHER" id="PTHR11920">
    <property type="entry name" value="GUANYLYL CYCLASE"/>
    <property type="match status" value="1"/>
</dbReference>
<feature type="region of interest" description="Disordered" evidence="7">
    <location>
        <begin position="13"/>
        <end position="47"/>
    </location>
</feature>
<dbReference type="InterPro" id="IPR003607">
    <property type="entry name" value="HD/PDEase_dom"/>
</dbReference>
<feature type="compositionally biased region" description="Basic and acidic residues" evidence="7">
    <location>
        <begin position="38"/>
        <end position="47"/>
    </location>
</feature>
<name>A0A9N8EHA7_9STRA</name>
<dbReference type="Proteomes" id="UP001153069">
    <property type="component" value="Unassembled WGS sequence"/>
</dbReference>
<dbReference type="SMART" id="SM00471">
    <property type="entry name" value="HDc"/>
    <property type="match status" value="1"/>
</dbReference>
<feature type="transmembrane region" description="Helical" evidence="8">
    <location>
        <begin position="58"/>
        <end position="82"/>
    </location>
</feature>
<evidence type="ECO:0000256" key="3">
    <source>
        <dbReference type="ARBA" id="ARBA00022741"/>
    </source>
</evidence>
<dbReference type="SMART" id="SM00044">
    <property type="entry name" value="CYCc"/>
    <property type="match status" value="1"/>
</dbReference>
<dbReference type="OrthoDB" id="546632at2759"/>
<dbReference type="GO" id="GO:0005886">
    <property type="term" value="C:plasma membrane"/>
    <property type="evidence" value="ECO:0007669"/>
    <property type="project" value="TreeGrafter"/>
</dbReference>
<dbReference type="GO" id="GO:0001653">
    <property type="term" value="F:peptide receptor activity"/>
    <property type="evidence" value="ECO:0007669"/>
    <property type="project" value="TreeGrafter"/>
</dbReference>
<feature type="transmembrane region" description="Helical" evidence="8">
    <location>
        <begin position="422"/>
        <end position="442"/>
    </location>
</feature>